<dbReference type="PROSITE" id="PS50830">
    <property type="entry name" value="TNASE_3"/>
    <property type="match status" value="1"/>
</dbReference>
<dbReference type="GO" id="GO:0005737">
    <property type="term" value="C:cytoplasm"/>
    <property type="evidence" value="ECO:0007669"/>
    <property type="project" value="TreeGrafter"/>
</dbReference>
<feature type="domain" description="TNase-like" evidence="4">
    <location>
        <begin position="51"/>
        <end position="202"/>
    </location>
</feature>
<dbReference type="Proteomes" id="UP001190700">
    <property type="component" value="Unassembled WGS sequence"/>
</dbReference>
<dbReference type="Gene3D" id="2.40.50.90">
    <property type="match status" value="1"/>
</dbReference>
<dbReference type="InterPro" id="IPR035437">
    <property type="entry name" value="SNase_OB-fold_sf"/>
</dbReference>
<dbReference type="EMBL" id="LGRX02013716">
    <property type="protein sequence ID" value="KAK3265767.1"/>
    <property type="molecule type" value="Genomic_DNA"/>
</dbReference>
<keyword evidence="1" id="KW-0540">Nuclease</keyword>
<keyword evidence="6" id="KW-1185">Reference proteome</keyword>
<organism evidence="5 6">
    <name type="scientific">Cymbomonas tetramitiformis</name>
    <dbReference type="NCBI Taxonomy" id="36881"/>
    <lineage>
        <taxon>Eukaryota</taxon>
        <taxon>Viridiplantae</taxon>
        <taxon>Chlorophyta</taxon>
        <taxon>Pyramimonadophyceae</taxon>
        <taxon>Pyramimonadales</taxon>
        <taxon>Pyramimonadaceae</taxon>
        <taxon>Cymbomonas</taxon>
    </lineage>
</organism>
<reference evidence="5 6" key="1">
    <citation type="journal article" date="2015" name="Genome Biol. Evol.">
        <title>Comparative Genomics of a Bacterivorous Green Alga Reveals Evolutionary Causalities and Consequences of Phago-Mixotrophic Mode of Nutrition.</title>
        <authorList>
            <person name="Burns J.A."/>
            <person name="Paasch A."/>
            <person name="Narechania A."/>
            <person name="Kim E."/>
        </authorList>
    </citation>
    <scope>NUCLEOTIDE SEQUENCE [LARGE SCALE GENOMIC DNA]</scope>
    <source>
        <strain evidence="5 6">PLY_AMNH</strain>
    </source>
</reference>
<evidence type="ECO:0000313" key="6">
    <source>
        <dbReference type="Proteomes" id="UP001190700"/>
    </source>
</evidence>
<dbReference type="GO" id="GO:0004519">
    <property type="term" value="F:endonuclease activity"/>
    <property type="evidence" value="ECO:0007669"/>
    <property type="project" value="UniProtKB-KW"/>
</dbReference>
<name>A0AAE0FU56_9CHLO</name>
<dbReference type="SMART" id="SM00318">
    <property type="entry name" value="SNc"/>
    <property type="match status" value="1"/>
</dbReference>
<dbReference type="GO" id="GO:0016787">
    <property type="term" value="F:hydrolase activity"/>
    <property type="evidence" value="ECO:0007669"/>
    <property type="project" value="UniProtKB-KW"/>
</dbReference>
<dbReference type="Pfam" id="PF00565">
    <property type="entry name" value="SNase"/>
    <property type="match status" value="1"/>
</dbReference>
<evidence type="ECO:0000313" key="5">
    <source>
        <dbReference type="EMBL" id="KAK3265767.1"/>
    </source>
</evidence>
<comment type="caution">
    <text evidence="5">The sequence shown here is derived from an EMBL/GenBank/DDBJ whole genome shotgun (WGS) entry which is preliminary data.</text>
</comment>
<proteinExistence type="predicted"/>
<evidence type="ECO:0000256" key="3">
    <source>
        <dbReference type="ARBA" id="ARBA00022801"/>
    </source>
</evidence>
<gene>
    <name evidence="5" type="ORF">CYMTET_25575</name>
</gene>
<protein>
    <recommendedName>
        <fullName evidence="4">TNase-like domain-containing protein</fullName>
    </recommendedName>
</protein>
<evidence type="ECO:0000256" key="2">
    <source>
        <dbReference type="ARBA" id="ARBA00022759"/>
    </source>
</evidence>
<sequence length="217" mass="24151">MSTEELQRISLAFGCGLACGITAIRMKDAASSYFRRFKVVEDIPLDYFKGRSLQGTVLSVTDGDTFRMLHKPPFLSASKGEGKVSENSLQLRLAGIDTPETAKFGKDGQPFGEEAKTFLKSRIEGRTLRVKLLHRDQYMRGVVIAERVSPFWPLRKCLSEEMLSAGLAYVYRQQGAVYGGKQAFFEKLEAQAQREGRGVWSLGDAAETPAEYKAKHA</sequence>
<dbReference type="SUPFAM" id="SSF50199">
    <property type="entry name" value="Staphylococcal nuclease"/>
    <property type="match status" value="1"/>
</dbReference>
<dbReference type="AlphaFoldDB" id="A0AAE0FU56"/>
<dbReference type="InterPro" id="IPR016071">
    <property type="entry name" value="Staphylococal_nuclease_OB-fold"/>
</dbReference>
<evidence type="ECO:0000259" key="4">
    <source>
        <dbReference type="PROSITE" id="PS50830"/>
    </source>
</evidence>
<dbReference type="PANTHER" id="PTHR12302">
    <property type="entry name" value="EBNA2 BINDING PROTEIN P100"/>
    <property type="match status" value="1"/>
</dbReference>
<keyword evidence="3" id="KW-0378">Hydrolase</keyword>
<dbReference type="PANTHER" id="PTHR12302:SF3">
    <property type="entry name" value="SERINE_THREONINE-PROTEIN KINASE 31"/>
    <property type="match status" value="1"/>
</dbReference>
<accession>A0AAE0FU56</accession>
<keyword evidence="2" id="KW-0255">Endonuclease</keyword>
<evidence type="ECO:0000256" key="1">
    <source>
        <dbReference type="ARBA" id="ARBA00022722"/>
    </source>
</evidence>